<keyword evidence="3" id="KW-1185">Reference proteome</keyword>
<evidence type="ECO:0000313" key="3">
    <source>
        <dbReference type="Proteomes" id="UP000242501"/>
    </source>
</evidence>
<gene>
    <name evidence="2" type="ORF">SAMN05421733_102249</name>
</gene>
<proteinExistence type="predicted"/>
<protein>
    <submittedName>
        <fullName evidence="2">Uncharacterized protein</fullName>
    </submittedName>
</protein>
<dbReference type="EMBL" id="FMYL01000002">
    <property type="protein sequence ID" value="SDB85624.1"/>
    <property type="molecule type" value="Genomic_DNA"/>
</dbReference>
<accession>A0A1G6GUL1</accession>
<keyword evidence="1" id="KW-1133">Transmembrane helix</keyword>
<sequence length="36" mass="4225">MRYIKTQIELYTQISLYLFIIAIVMGKLLLFGKLCS</sequence>
<keyword evidence="1" id="KW-0472">Membrane</keyword>
<evidence type="ECO:0000313" key="2">
    <source>
        <dbReference type="EMBL" id="SDB85624.1"/>
    </source>
</evidence>
<dbReference type="Proteomes" id="UP000242501">
    <property type="component" value="Unassembled WGS sequence"/>
</dbReference>
<feature type="transmembrane region" description="Helical" evidence="1">
    <location>
        <begin position="14"/>
        <end position="32"/>
    </location>
</feature>
<organism evidence="2 3">
    <name type="scientific">Acinetobacter boissieri</name>
    <dbReference type="NCBI Taxonomy" id="1219383"/>
    <lineage>
        <taxon>Bacteria</taxon>
        <taxon>Pseudomonadati</taxon>
        <taxon>Pseudomonadota</taxon>
        <taxon>Gammaproteobacteria</taxon>
        <taxon>Moraxellales</taxon>
        <taxon>Moraxellaceae</taxon>
        <taxon>Acinetobacter</taxon>
    </lineage>
</organism>
<name>A0A1G6GUL1_9GAMM</name>
<evidence type="ECO:0000256" key="1">
    <source>
        <dbReference type="SAM" id="Phobius"/>
    </source>
</evidence>
<keyword evidence="1" id="KW-0812">Transmembrane</keyword>
<reference evidence="3" key="1">
    <citation type="submission" date="2016-09" db="EMBL/GenBank/DDBJ databases">
        <authorList>
            <person name="Varghese N."/>
            <person name="Submissions S."/>
        </authorList>
    </citation>
    <scope>NUCLEOTIDE SEQUENCE [LARGE SCALE GENOMIC DNA]</scope>
    <source>
        <strain evidence="3">ANC 4422</strain>
    </source>
</reference>
<dbReference type="STRING" id="1219383.SAMN05421733_102249"/>
<dbReference type="AlphaFoldDB" id="A0A1G6GUL1"/>